<dbReference type="RefSeq" id="WP_139758220.1">
    <property type="nucleotide sequence ID" value="NZ_CP039853.1"/>
</dbReference>
<proteinExistence type="predicted"/>
<dbReference type="InterPro" id="IPR038140">
    <property type="entry name" value="DotD_sf"/>
</dbReference>
<dbReference type="AlphaFoldDB" id="A0A5B7YIZ5"/>
<keyword evidence="2" id="KW-1185">Reference proteome</keyword>
<organism evidence="1 2">
    <name type="scientific">Salinimonas iocasae</name>
    <dbReference type="NCBI Taxonomy" id="2572577"/>
    <lineage>
        <taxon>Bacteria</taxon>
        <taxon>Pseudomonadati</taxon>
        <taxon>Pseudomonadota</taxon>
        <taxon>Gammaproteobacteria</taxon>
        <taxon>Alteromonadales</taxon>
        <taxon>Alteromonadaceae</taxon>
        <taxon>Alteromonas/Salinimonas group</taxon>
        <taxon>Salinimonas</taxon>
    </lineage>
</organism>
<protein>
    <submittedName>
        <fullName evidence="1">Uncharacterized protein</fullName>
    </submittedName>
</protein>
<dbReference type="EMBL" id="CP039853">
    <property type="protein sequence ID" value="QCZ95534.1"/>
    <property type="molecule type" value="Genomic_DNA"/>
</dbReference>
<dbReference type="Proteomes" id="UP000304912">
    <property type="component" value="Plasmid plas12"/>
</dbReference>
<geneLocation type="plasmid" evidence="1 2">
    <name>plas12</name>
</geneLocation>
<sequence>MRNFAILVVVGVFFQGCTNTPQEVVPERVSPVEAKINSLAEIVVKRTTRIQQLQEANYIAINGQAPKRPDLDLLPVLKQVKSLGKQYTGPLDTFIKRLSVVSSMNPPRFLNVKPTFDIIVTVDTDYKSVFSMLEQVGAVTGSRADVYYKAAENLIEVKYADY</sequence>
<dbReference type="Gene3D" id="3.55.50.60">
    <property type="entry name" value="DotD protein"/>
    <property type="match status" value="1"/>
</dbReference>
<evidence type="ECO:0000313" key="2">
    <source>
        <dbReference type="Proteomes" id="UP000304912"/>
    </source>
</evidence>
<dbReference type="OrthoDB" id="6399009at2"/>
<keyword evidence="1" id="KW-0614">Plasmid</keyword>
<dbReference type="PROSITE" id="PS51257">
    <property type="entry name" value="PROKAR_LIPOPROTEIN"/>
    <property type="match status" value="1"/>
</dbReference>
<gene>
    <name evidence="1" type="ORF">FBQ74_18610</name>
</gene>
<accession>A0A5B7YIZ5</accession>
<reference evidence="1 2" key="1">
    <citation type="submission" date="2019-04" db="EMBL/GenBank/DDBJ databases">
        <title>Salinimonas iocasae sp. nov., a halophilic bacterium isolated from the outer tube casing of tubeworms in Okinawa Trough.</title>
        <authorList>
            <person name="Zhang H."/>
            <person name="Wang H."/>
            <person name="Li C."/>
        </authorList>
    </citation>
    <scope>NUCLEOTIDE SEQUENCE [LARGE SCALE GENOMIC DNA]</scope>
    <source>
        <strain evidence="1 2">KX18D6</strain>
        <plasmid evidence="1 2">plas12</plasmid>
    </source>
</reference>
<evidence type="ECO:0000313" key="1">
    <source>
        <dbReference type="EMBL" id="QCZ95534.1"/>
    </source>
</evidence>
<name>A0A5B7YIZ5_9ALTE</name>
<dbReference type="KEGG" id="salk:FBQ74_18610"/>